<dbReference type="InterPro" id="IPR052058">
    <property type="entry name" value="Alcohol_O-acetyltransferase"/>
</dbReference>
<comment type="caution">
    <text evidence="2">The sequence shown here is derived from an EMBL/GenBank/DDBJ whole genome shotgun (WGS) entry which is preliminary data.</text>
</comment>
<feature type="region of interest" description="Disordered" evidence="1">
    <location>
        <begin position="164"/>
        <end position="190"/>
    </location>
</feature>
<evidence type="ECO:0000256" key="1">
    <source>
        <dbReference type="SAM" id="MobiDB-lite"/>
    </source>
</evidence>
<accession>A0ABT1W201</accession>
<evidence type="ECO:0000313" key="2">
    <source>
        <dbReference type="EMBL" id="MCQ8242187.1"/>
    </source>
</evidence>
<dbReference type="RefSeq" id="WP_422920945.1">
    <property type="nucleotide sequence ID" value="NZ_JAMZEJ010000010.1"/>
</dbReference>
<organism evidence="2 3">
    <name type="scientific">Rhizosaccharibacter radicis</name>
    <dbReference type="NCBI Taxonomy" id="2782605"/>
    <lineage>
        <taxon>Bacteria</taxon>
        <taxon>Pseudomonadati</taxon>
        <taxon>Pseudomonadota</taxon>
        <taxon>Alphaproteobacteria</taxon>
        <taxon>Acetobacterales</taxon>
        <taxon>Acetobacteraceae</taxon>
        <taxon>Rhizosaccharibacter</taxon>
    </lineage>
</organism>
<keyword evidence="3" id="KW-1185">Reference proteome</keyword>
<dbReference type="PANTHER" id="PTHR28037:SF1">
    <property type="entry name" value="ALCOHOL O-ACETYLTRANSFERASE 1-RELATED"/>
    <property type="match status" value="1"/>
</dbReference>
<evidence type="ECO:0000313" key="3">
    <source>
        <dbReference type="Proteomes" id="UP001524547"/>
    </source>
</evidence>
<dbReference type="PANTHER" id="PTHR28037">
    <property type="entry name" value="ALCOHOL O-ACETYLTRANSFERASE 1-RELATED"/>
    <property type="match status" value="1"/>
</dbReference>
<sequence>MNQPTPQLAALPRALEPLEQLAWWFDQITPSHFVLVGEYEGRTTPEDWVQVLARLQAQHQLLAVSVLPDPPRFVPTARPIPLRLVPIADPACWQAEAAHEMHTRFDPFRGPLVRATVLHSELRATLILAAHHAVADGISIMHVFHNVLALLRIPPDAEVTAAFPDSAEPAERPSGPARAQTGSSRQRVLPDHPPILTALSLSADLADRLRRQAASEGTTVFGALAAALTLTVPARDGPDADSRPADASMRIIVPVNMRPMLGLSQEVRIMVGLTRVTAGTQAPHAFWPLARRLKADLVAQLEPDKLAAGAAELDAIAASTFSAEKADDFMRRHIAAEGMISNLGAVPFATQTADLRLAALWGPSILTGQAGEQVIGAASVDGVLYLLHTSYAPWPSLLENMKARLAEACR</sequence>
<dbReference type="EMBL" id="JAMZEJ010000010">
    <property type="protein sequence ID" value="MCQ8242187.1"/>
    <property type="molecule type" value="Genomic_DNA"/>
</dbReference>
<evidence type="ECO:0008006" key="4">
    <source>
        <dbReference type="Google" id="ProtNLM"/>
    </source>
</evidence>
<gene>
    <name evidence="2" type="ORF">NFI88_15235</name>
</gene>
<protein>
    <recommendedName>
        <fullName evidence="4">Condensation domain-containing protein</fullName>
    </recommendedName>
</protein>
<name>A0ABT1W201_9PROT</name>
<proteinExistence type="predicted"/>
<dbReference type="Gene3D" id="3.30.559.30">
    <property type="entry name" value="Nonribosomal peptide synthetase, condensation domain"/>
    <property type="match status" value="1"/>
</dbReference>
<dbReference type="InterPro" id="IPR023213">
    <property type="entry name" value="CAT-like_dom_sf"/>
</dbReference>
<dbReference type="SUPFAM" id="SSF52777">
    <property type="entry name" value="CoA-dependent acyltransferases"/>
    <property type="match status" value="2"/>
</dbReference>
<dbReference type="Gene3D" id="3.30.559.10">
    <property type="entry name" value="Chloramphenicol acetyltransferase-like domain"/>
    <property type="match status" value="1"/>
</dbReference>
<dbReference type="Proteomes" id="UP001524547">
    <property type="component" value="Unassembled WGS sequence"/>
</dbReference>
<reference evidence="2 3" key="1">
    <citation type="submission" date="2022-06" db="EMBL/GenBank/DDBJ databases">
        <title>Rhizosaccharibacter gen. nov. sp. nov. KSS12, endophytic bacteria isolated from sugarcane.</title>
        <authorList>
            <person name="Pitiwittayakul N."/>
        </authorList>
    </citation>
    <scope>NUCLEOTIDE SEQUENCE [LARGE SCALE GENOMIC DNA]</scope>
    <source>
        <strain evidence="2 3">KSS12</strain>
    </source>
</reference>